<dbReference type="Gene3D" id="3.40.50.150">
    <property type="entry name" value="Vaccinia Virus protein VP39"/>
    <property type="match status" value="1"/>
</dbReference>
<gene>
    <name evidence="10" type="ORF">GCM10009117_02850</name>
</gene>
<dbReference type="CDD" id="cd11572">
    <property type="entry name" value="RlmI_M_like"/>
    <property type="match status" value="1"/>
</dbReference>
<sequence length="397" mass="44432">MQQQIAVRLTSKAERSVKNGYPWVFEDGIQKIASHAVAGDLAIIFSQKKDKLIAIGLMDPDSPIRIKLIHVGTAVKIDSAFLTSRIEQAYALRLPLLKTPTNAYRLIFGEHDYFPGLIVDIYDKVMVVKLYAEIWKPYLAQLFNILASLFSPQAIVLRFSRNLHKKGAYTSYVEGQVVYGTLKHPIVLFEEHGVRFSAHVIKGHKTGYFLDHRHNRKTVGEMAKDKSVLDVFSYAGGFSVHALAGGAKKVTSVDISAQALTLAKENAELNSYNGKHLILAGDAFSILEDLIAQKRTYDIVIIDPPTFANKQSHIRKALSSYIKLVELGVNLVSKKGIFIMASCSARVEAKLFFDTVESTLAQTGRTFRHIKKTYHDVDHPVVFKDGAYLKTGYYRLE</sequence>
<dbReference type="Pfam" id="PF10672">
    <property type="entry name" value="Methyltrans_SAM"/>
    <property type="match status" value="1"/>
</dbReference>
<comment type="similarity">
    <text evidence="8">Belongs to the methyltransferase superfamily. RlmI family.</text>
</comment>
<dbReference type="Gene3D" id="2.30.130.10">
    <property type="entry name" value="PUA domain"/>
    <property type="match status" value="1"/>
</dbReference>
<comment type="subcellular location">
    <subcellularLocation>
        <location evidence="1">Cytoplasm</location>
    </subcellularLocation>
</comment>
<evidence type="ECO:0000256" key="2">
    <source>
        <dbReference type="ARBA" id="ARBA00022490"/>
    </source>
</evidence>
<proteinExistence type="inferred from homology"/>
<dbReference type="Gene3D" id="3.30.750.80">
    <property type="entry name" value="RNA methyltransferase domain (HRMD) like"/>
    <property type="match status" value="1"/>
</dbReference>
<evidence type="ECO:0000256" key="4">
    <source>
        <dbReference type="ARBA" id="ARBA00022603"/>
    </source>
</evidence>
<evidence type="ECO:0000256" key="1">
    <source>
        <dbReference type="ARBA" id="ARBA00004496"/>
    </source>
</evidence>
<dbReference type="SMART" id="SM00359">
    <property type="entry name" value="PUA"/>
    <property type="match status" value="1"/>
</dbReference>
<accession>A0ABN1MDG9</accession>
<dbReference type="InterPro" id="IPR041532">
    <property type="entry name" value="RlmI-like_PUA"/>
</dbReference>
<keyword evidence="7" id="KW-0694">RNA-binding</keyword>
<dbReference type="InterPro" id="IPR036974">
    <property type="entry name" value="PUA_sf"/>
</dbReference>
<reference evidence="10 11" key="1">
    <citation type="journal article" date="2019" name="Int. J. Syst. Evol. Microbiol.">
        <title>The Global Catalogue of Microorganisms (GCM) 10K type strain sequencing project: providing services to taxonomists for standard genome sequencing and annotation.</title>
        <authorList>
            <consortium name="The Broad Institute Genomics Platform"/>
            <consortium name="The Broad Institute Genome Sequencing Center for Infectious Disease"/>
            <person name="Wu L."/>
            <person name="Ma J."/>
        </authorList>
    </citation>
    <scope>NUCLEOTIDE SEQUENCE [LARGE SCALE GENOMIC DNA]</scope>
    <source>
        <strain evidence="10 11">JCM 16082</strain>
    </source>
</reference>
<dbReference type="Proteomes" id="UP001500507">
    <property type="component" value="Unassembled WGS sequence"/>
</dbReference>
<dbReference type="InterPro" id="IPR019614">
    <property type="entry name" value="SAM-dep_methyl-trfase"/>
</dbReference>
<evidence type="ECO:0000256" key="7">
    <source>
        <dbReference type="ARBA" id="ARBA00022884"/>
    </source>
</evidence>
<evidence type="ECO:0000256" key="5">
    <source>
        <dbReference type="ARBA" id="ARBA00022679"/>
    </source>
</evidence>
<protein>
    <submittedName>
        <fullName evidence="10">23S rRNA (Cytosine(2499)-C(5))-methyltransferase</fullName>
    </submittedName>
</protein>
<evidence type="ECO:0000256" key="6">
    <source>
        <dbReference type="ARBA" id="ARBA00022691"/>
    </source>
</evidence>
<dbReference type="InterPro" id="IPR029063">
    <property type="entry name" value="SAM-dependent_MTases_sf"/>
</dbReference>
<evidence type="ECO:0000256" key="8">
    <source>
        <dbReference type="ARBA" id="ARBA00038091"/>
    </source>
</evidence>
<keyword evidence="11" id="KW-1185">Reference proteome</keyword>
<evidence type="ECO:0000256" key="3">
    <source>
        <dbReference type="ARBA" id="ARBA00022552"/>
    </source>
</evidence>
<dbReference type="InterPro" id="IPR015947">
    <property type="entry name" value="PUA-like_sf"/>
</dbReference>
<comment type="caution">
    <text evidence="10">The sequence shown here is derived from an EMBL/GenBank/DDBJ whole genome shotgun (WGS) entry which is preliminary data.</text>
</comment>
<dbReference type="SUPFAM" id="SSF53335">
    <property type="entry name" value="S-adenosyl-L-methionine-dependent methyltransferases"/>
    <property type="match status" value="1"/>
</dbReference>
<name>A0ABN1MDG9_9FLAO</name>
<evidence type="ECO:0000313" key="10">
    <source>
        <dbReference type="EMBL" id="GAA0871140.1"/>
    </source>
</evidence>
<evidence type="ECO:0000259" key="9">
    <source>
        <dbReference type="SMART" id="SM00359"/>
    </source>
</evidence>
<keyword evidence="5" id="KW-0808">Transferase</keyword>
<dbReference type="SUPFAM" id="SSF88697">
    <property type="entry name" value="PUA domain-like"/>
    <property type="match status" value="1"/>
</dbReference>
<dbReference type="PROSITE" id="PS50890">
    <property type="entry name" value="PUA"/>
    <property type="match status" value="1"/>
</dbReference>
<keyword evidence="3" id="KW-0698">rRNA processing</keyword>
<evidence type="ECO:0000313" key="11">
    <source>
        <dbReference type="Proteomes" id="UP001500507"/>
    </source>
</evidence>
<feature type="domain" description="PUA" evidence="9">
    <location>
        <begin position="5"/>
        <end position="82"/>
    </location>
</feature>
<dbReference type="InterPro" id="IPR002478">
    <property type="entry name" value="PUA"/>
</dbReference>
<dbReference type="Pfam" id="PF17785">
    <property type="entry name" value="PUA_3"/>
    <property type="match status" value="1"/>
</dbReference>
<organism evidence="10 11">
    <name type="scientific">Gangjinia marincola</name>
    <dbReference type="NCBI Taxonomy" id="578463"/>
    <lineage>
        <taxon>Bacteria</taxon>
        <taxon>Pseudomonadati</taxon>
        <taxon>Bacteroidota</taxon>
        <taxon>Flavobacteriia</taxon>
        <taxon>Flavobacteriales</taxon>
        <taxon>Flavobacteriaceae</taxon>
        <taxon>Gangjinia</taxon>
    </lineage>
</organism>
<dbReference type="PANTHER" id="PTHR42873:SF1">
    <property type="entry name" value="S-ADENOSYLMETHIONINE-DEPENDENT METHYLTRANSFERASE DOMAIN-CONTAINING PROTEIN"/>
    <property type="match status" value="1"/>
</dbReference>
<dbReference type="CDD" id="cd02440">
    <property type="entry name" value="AdoMet_MTases"/>
    <property type="match status" value="1"/>
</dbReference>
<keyword evidence="2" id="KW-0963">Cytoplasm</keyword>
<dbReference type="RefSeq" id="WP_343762861.1">
    <property type="nucleotide sequence ID" value="NZ_BAAAFG010000001.1"/>
</dbReference>
<dbReference type="EMBL" id="BAAAFG010000001">
    <property type="protein sequence ID" value="GAA0871140.1"/>
    <property type="molecule type" value="Genomic_DNA"/>
</dbReference>
<keyword evidence="6" id="KW-0949">S-adenosyl-L-methionine</keyword>
<dbReference type="PANTHER" id="PTHR42873">
    <property type="entry name" value="RIBOSOMAL RNA LARGE SUBUNIT METHYLTRANSFERASE"/>
    <property type="match status" value="1"/>
</dbReference>
<keyword evidence="4" id="KW-0489">Methyltransferase</keyword>